<name>A0A7S3B6H7_9EUKA</name>
<proteinExistence type="predicted"/>
<evidence type="ECO:0000256" key="1">
    <source>
        <dbReference type="SAM" id="MobiDB-lite"/>
    </source>
</evidence>
<gene>
    <name evidence="2" type="ORF">HERI1096_LOCUS24706</name>
</gene>
<sequence>MAINLARAAYESRHAAIFDLVAKAVSLRPASVGLVAFPVLILLCVGPLACYHCSLVCQNKTTSEEIKMPYGEENPFADDCVSNCNEACCATFESPRIFPRSLADEELGNAAMLPVGERETDASPRTNSPRTTDGDASQDGASQDESRGGSGPAEPASEHNTIPMSAAAERPGTPGSHKLNLCKPCSSGSSSSGKSDPSSRV</sequence>
<organism evidence="2">
    <name type="scientific">Haptolina ericina</name>
    <dbReference type="NCBI Taxonomy" id="156174"/>
    <lineage>
        <taxon>Eukaryota</taxon>
        <taxon>Haptista</taxon>
        <taxon>Haptophyta</taxon>
        <taxon>Prymnesiophyceae</taxon>
        <taxon>Prymnesiales</taxon>
        <taxon>Prymnesiaceae</taxon>
        <taxon>Haptolina</taxon>
    </lineage>
</organism>
<dbReference type="EMBL" id="HBHX01044635">
    <property type="protein sequence ID" value="CAE0124004.1"/>
    <property type="molecule type" value="Transcribed_RNA"/>
</dbReference>
<feature type="compositionally biased region" description="Polar residues" evidence="1">
    <location>
        <begin position="123"/>
        <end position="143"/>
    </location>
</feature>
<reference evidence="2" key="1">
    <citation type="submission" date="2021-01" db="EMBL/GenBank/DDBJ databases">
        <authorList>
            <person name="Corre E."/>
            <person name="Pelletier E."/>
            <person name="Niang G."/>
            <person name="Scheremetjew M."/>
            <person name="Finn R."/>
            <person name="Kale V."/>
            <person name="Holt S."/>
            <person name="Cochrane G."/>
            <person name="Meng A."/>
            <person name="Brown T."/>
            <person name="Cohen L."/>
        </authorList>
    </citation>
    <scope>NUCLEOTIDE SEQUENCE</scope>
    <source>
        <strain evidence="2">CCMP281</strain>
    </source>
</reference>
<feature type="region of interest" description="Disordered" evidence="1">
    <location>
        <begin position="114"/>
        <end position="201"/>
    </location>
</feature>
<feature type="compositionally biased region" description="Low complexity" evidence="1">
    <location>
        <begin position="182"/>
        <end position="201"/>
    </location>
</feature>
<evidence type="ECO:0008006" key="3">
    <source>
        <dbReference type="Google" id="ProtNLM"/>
    </source>
</evidence>
<evidence type="ECO:0000313" key="2">
    <source>
        <dbReference type="EMBL" id="CAE0124004.1"/>
    </source>
</evidence>
<dbReference type="AlphaFoldDB" id="A0A7S3B6H7"/>
<protein>
    <recommendedName>
        <fullName evidence="3">Protein S-acyltransferase</fullName>
    </recommendedName>
</protein>
<accession>A0A7S3B6H7</accession>